<comment type="cofactor">
    <cofactor evidence="1 8 9">
        <name>pyridoxal 5'-phosphate</name>
        <dbReference type="ChEBI" id="CHEBI:597326"/>
    </cofactor>
</comment>
<comment type="subcellular location">
    <subcellularLocation>
        <location evidence="8">Cytoplasm</location>
    </subcellularLocation>
</comment>
<sequence length="462" mass="50844">MDQKKLFRSLPSVNDLLNSDKITNLEDTVGSNELKNLVQEVIEDARKSILSGDITDPGEVSIECMYQDLLSKLDDDRVLELQPVINATGVILHTNLGRAKLAESARKAIDSIASNATNLEYDITIGERGDRYKAIGKLVSELTGADDAIVVNNNAAAVMLVLSTFFSNKEIITSRGQLVEIGGSFRVPDIITSTGGILREVGTTNKTHLRDYENAINENTGGFLIVHTSNYKVIGFTETPDSRDLKKLADKYNLPLMNDLGSGLMLDLSEYGLGKEPTIRQELQNCDLVMFSGDKLLGGPQAGVIAGKQEYIDKLKHNQLLRALRVDKMTLAALTATLKIYRDPKKAMTEIPVLNALTVTEDKLKERAENLLSLIKDKTKFNAEIVAGHTVVGGGSFPDVQLPTYLISLESDIPVVKLDKLLKYAKYPLISRVHDESILFDIRTIDDPEFDKIITDLNGIKA</sequence>
<dbReference type="InterPro" id="IPR015424">
    <property type="entry name" value="PyrdxlP-dep_Trfase"/>
</dbReference>
<evidence type="ECO:0000256" key="1">
    <source>
        <dbReference type="ARBA" id="ARBA00001933"/>
    </source>
</evidence>
<evidence type="ECO:0000256" key="6">
    <source>
        <dbReference type="ARBA" id="ARBA00023266"/>
    </source>
</evidence>
<comment type="caution">
    <text evidence="10">The sequence shown here is derived from an EMBL/GenBank/DDBJ whole genome shotgun (WGS) entry which is preliminary data.</text>
</comment>
<dbReference type="GO" id="GO:0005737">
    <property type="term" value="C:cytoplasm"/>
    <property type="evidence" value="ECO:0007669"/>
    <property type="project" value="UniProtKB-SubCell"/>
</dbReference>
<dbReference type="EMBL" id="AZDG01000005">
    <property type="protein sequence ID" value="KRK65011.1"/>
    <property type="molecule type" value="Genomic_DNA"/>
</dbReference>
<dbReference type="SUPFAM" id="SSF53383">
    <property type="entry name" value="PLP-dependent transferases"/>
    <property type="match status" value="1"/>
</dbReference>
<dbReference type="PATRIC" id="fig|1423811.3.peg.1673"/>
<comment type="catalytic activity">
    <reaction evidence="8">
        <text>L-seryl-tRNA(Sec) + selenophosphate + H(+) = L-selenocysteinyl-tRNA(Sec) + phosphate</text>
        <dbReference type="Rhea" id="RHEA:22728"/>
        <dbReference type="Rhea" id="RHEA-COMP:9742"/>
        <dbReference type="Rhea" id="RHEA-COMP:9743"/>
        <dbReference type="ChEBI" id="CHEBI:15378"/>
        <dbReference type="ChEBI" id="CHEBI:16144"/>
        <dbReference type="ChEBI" id="CHEBI:43474"/>
        <dbReference type="ChEBI" id="CHEBI:78533"/>
        <dbReference type="ChEBI" id="CHEBI:78573"/>
        <dbReference type="EC" id="2.9.1.1"/>
    </reaction>
</comment>
<gene>
    <name evidence="8" type="primary">selA</name>
    <name evidence="10" type="ORF">FC72_GL001638</name>
</gene>
<proteinExistence type="inferred from homology"/>
<evidence type="ECO:0000313" key="10">
    <source>
        <dbReference type="EMBL" id="KRK65011.1"/>
    </source>
</evidence>
<dbReference type="OrthoDB" id="9787096at2"/>
<dbReference type="NCBIfam" id="TIGR00474">
    <property type="entry name" value="selA"/>
    <property type="match status" value="1"/>
</dbReference>
<keyword evidence="2 8" id="KW-0963">Cytoplasm</keyword>
<dbReference type="GO" id="GO:0001717">
    <property type="term" value="P:conversion of seryl-tRNAsec to selenocys-tRNAsec"/>
    <property type="evidence" value="ECO:0007669"/>
    <property type="project" value="UniProtKB-UniRule"/>
</dbReference>
<evidence type="ECO:0000256" key="9">
    <source>
        <dbReference type="PIRSR" id="PIRSR618319-50"/>
    </source>
</evidence>
<dbReference type="Proteomes" id="UP000050929">
    <property type="component" value="Unassembled WGS sequence"/>
</dbReference>
<dbReference type="GO" id="GO:0004125">
    <property type="term" value="F:L-seryl-tRNA(Sec) selenium transferase activity"/>
    <property type="evidence" value="ECO:0007669"/>
    <property type="project" value="UniProtKB-UniRule"/>
</dbReference>
<protein>
    <recommendedName>
        <fullName evidence="8">L-seryl-tRNA(Sec) selenium transferase</fullName>
        <ecNumber evidence="8">2.9.1.1</ecNumber>
    </recommendedName>
    <alternativeName>
        <fullName evidence="8">Selenocysteine synthase</fullName>
        <shortName evidence="8">Sec synthase</shortName>
    </alternativeName>
    <alternativeName>
        <fullName evidence="8">Selenocysteinyl-tRNA(Sec) synthase</fullName>
    </alternativeName>
</protein>
<evidence type="ECO:0000256" key="8">
    <source>
        <dbReference type="HAMAP-Rule" id="MF_00423"/>
    </source>
</evidence>
<reference evidence="10 11" key="1">
    <citation type="journal article" date="2015" name="Genome Announc.">
        <title>Expanding the biotechnology potential of lactobacilli through comparative genomics of 213 strains and associated genera.</title>
        <authorList>
            <person name="Sun Z."/>
            <person name="Harris H.M."/>
            <person name="McCann A."/>
            <person name="Guo C."/>
            <person name="Argimon S."/>
            <person name="Zhang W."/>
            <person name="Yang X."/>
            <person name="Jeffery I.B."/>
            <person name="Cooney J.C."/>
            <person name="Kagawa T.F."/>
            <person name="Liu W."/>
            <person name="Song Y."/>
            <person name="Salvetti E."/>
            <person name="Wrobel A."/>
            <person name="Rasinkangas P."/>
            <person name="Parkhill J."/>
            <person name="Rea M.C."/>
            <person name="O'Sullivan O."/>
            <person name="Ritari J."/>
            <person name="Douillard F.P."/>
            <person name="Paul Ross R."/>
            <person name="Yang R."/>
            <person name="Briner A.E."/>
            <person name="Felis G.E."/>
            <person name="de Vos W.M."/>
            <person name="Barrangou R."/>
            <person name="Klaenhammer T.R."/>
            <person name="Caufield P.W."/>
            <person name="Cui Y."/>
            <person name="Zhang H."/>
            <person name="O'Toole P.W."/>
        </authorList>
    </citation>
    <scope>NUCLEOTIDE SEQUENCE [LARGE SCALE GENOMIC DNA]</scope>
    <source>
        <strain evidence="10 11">DSM 20183</strain>
    </source>
</reference>
<dbReference type="Gene3D" id="3.40.640.10">
    <property type="entry name" value="Type I PLP-dependent aspartate aminotransferase-like (Major domain)"/>
    <property type="match status" value="1"/>
</dbReference>
<name>A0A0R1J837_9LACO</name>
<dbReference type="STRING" id="1423811.FC72_GL001638"/>
<dbReference type="Gene3D" id="3.90.1150.180">
    <property type="match status" value="1"/>
</dbReference>
<evidence type="ECO:0000256" key="5">
    <source>
        <dbReference type="ARBA" id="ARBA00022917"/>
    </source>
</evidence>
<comment type="similarity">
    <text evidence="7 8">Belongs to the SelA family.</text>
</comment>
<comment type="function">
    <text evidence="8">Converts seryl-tRNA(Sec) to selenocysteinyl-tRNA(Sec) required for selenoprotein biosynthesis.</text>
</comment>
<keyword evidence="6 8" id="KW-0711">Selenium</keyword>
<organism evidence="10 11">
    <name type="scientific">Companilactobacillus tucceti DSM 20183</name>
    <dbReference type="NCBI Taxonomy" id="1423811"/>
    <lineage>
        <taxon>Bacteria</taxon>
        <taxon>Bacillati</taxon>
        <taxon>Bacillota</taxon>
        <taxon>Bacilli</taxon>
        <taxon>Lactobacillales</taxon>
        <taxon>Lactobacillaceae</taxon>
        <taxon>Companilactobacillus</taxon>
    </lineage>
</organism>
<dbReference type="PANTHER" id="PTHR32328">
    <property type="entry name" value="L-SERYL-TRNA(SEC) SELENIUM TRANSFERASE"/>
    <property type="match status" value="1"/>
</dbReference>
<keyword evidence="5 8" id="KW-0648">Protein biosynthesis</keyword>
<dbReference type="InterPro" id="IPR015421">
    <property type="entry name" value="PyrdxlP-dep_Trfase_major"/>
</dbReference>
<dbReference type="HAMAP" id="MF_00423">
    <property type="entry name" value="SelA"/>
    <property type="match status" value="1"/>
</dbReference>
<dbReference type="InterPro" id="IPR004534">
    <property type="entry name" value="SelA_trans"/>
</dbReference>
<accession>A0A0R1J837</accession>
<dbReference type="GO" id="GO:0001514">
    <property type="term" value="P:selenocysteine incorporation"/>
    <property type="evidence" value="ECO:0007669"/>
    <property type="project" value="UniProtKB-UniRule"/>
</dbReference>
<dbReference type="InterPro" id="IPR018319">
    <property type="entry name" value="SelA-like"/>
</dbReference>
<keyword evidence="3 8" id="KW-0808">Transferase</keyword>
<dbReference type="PANTHER" id="PTHR32328:SF0">
    <property type="entry name" value="L-SERYL-TRNA(SEC) SELENIUM TRANSFERASE"/>
    <property type="match status" value="1"/>
</dbReference>
<feature type="modified residue" description="N6-(pyridoxal phosphate)lysine" evidence="8 9">
    <location>
        <position position="295"/>
    </location>
</feature>
<evidence type="ECO:0000313" key="11">
    <source>
        <dbReference type="Proteomes" id="UP000050929"/>
    </source>
</evidence>
<keyword evidence="4 8" id="KW-0663">Pyridoxal phosphate</keyword>
<dbReference type="Pfam" id="PF03841">
    <property type="entry name" value="SelA"/>
    <property type="match status" value="1"/>
</dbReference>
<evidence type="ECO:0000256" key="2">
    <source>
        <dbReference type="ARBA" id="ARBA00022490"/>
    </source>
</evidence>
<evidence type="ECO:0000256" key="4">
    <source>
        <dbReference type="ARBA" id="ARBA00022898"/>
    </source>
</evidence>
<dbReference type="RefSeq" id="WP_057764731.1">
    <property type="nucleotide sequence ID" value="NZ_AZDG01000005.1"/>
</dbReference>
<evidence type="ECO:0000256" key="3">
    <source>
        <dbReference type="ARBA" id="ARBA00022679"/>
    </source>
</evidence>
<dbReference type="AlphaFoldDB" id="A0A0R1J837"/>
<dbReference type="EC" id="2.9.1.1" evidence="8"/>
<evidence type="ECO:0000256" key="7">
    <source>
        <dbReference type="ARBA" id="ARBA00044507"/>
    </source>
</evidence>
<dbReference type="UniPathway" id="UPA00906">
    <property type="reaction ID" value="UER00896"/>
</dbReference>
<keyword evidence="11" id="KW-1185">Reference proteome</keyword>
<comment type="pathway">
    <text evidence="8">Aminoacyl-tRNA biosynthesis; selenocysteinyl-tRNA(Sec) biosynthesis; selenocysteinyl-tRNA(Sec) from L-seryl-tRNA(Sec) (bacterial route): step 1/1.</text>
</comment>